<evidence type="ECO:0000313" key="1">
    <source>
        <dbReference type="EMBL" id="KAI4858947.1"/>
    </source>
</evidence>
<name>A0ACB9YIG3_9PEZI</name>
<reference evidence="1 2" key="1">
    <citation type="journal article" date="2022" name="New Phytol.">
        <title>Ecological generalism drives hyperdiversity of secondary metabolite gene clusters in xylarialean endophytes.</title>
        <authorList>
            <person name="Franco M.E.E."/>
            <person name="Wisecaver J.H."/>
            <person name="Arnold A.E."/>
            <person name="Ju Y.M."/>
            <person name="Slot J.C."/>
            <person name="Ahrendt S."/>
            <person name="Moore L.P."/>
            <person name="Eastman K.E."/>
            <person name="Scott K."/>
            <person name="Konkel Z."/>
            <person name="Mondo S.J."/>
            <person name="Kuo A."/>
            <person name="Hayes R.D."/>
            <person name="Haridas S."/>
            <person name="Andreopoulos B."/>
            <person name="Riley R."/>
            <person name="LaButti K."/>
            <person name="Pangilinan J."/>
            <person name="Lipzen A."/>
            <person name="Amirebrahimi M."/>
            <person name="Yan J."/>
            <person name="Adam C."/>
            <person name="Keymanesh K."/>
            <person name="Ng V."/>
            <person name="Louie K."/>
            <person name="Northen T."/>
            <person name="Drula E."/>
            <person name="Henrissat B."/>
            <person name="Hsieh H.M."/>
            <person name="Youens-Clark K."/>
            <person name="Lutzoni F."/>
            <person name="Miadlikowska J."/>
            <person name="Eastwood D.C."/>
            <person name="Hamelin R.C."/>
            <person name="Grigoriev I.V."/>
            <person name="U'Ren J.M."/>
        </authorList>
    </citation>
    <scope>NUCLEOTIDE SEQUENCE [LARGE SCALE GENOMIC DNA]</scope>
    <source>
        <strain evidence="1 2">CBS 119005</strain>
    </source>
</reference>
<protein>
    <submittedName>
        <fullName evidence="1">GMC oxidoreductase</fullName>
    </submittedName>
</protein>
<gene>
    <name evidence="1" type="ORF">F4820DRAFT_193541</name>
</gene>
<comment type="caution">
    <text evidence="1">The sequence shown here is derived from an EMBL/GenBank/DDBJ whole genome shotgun (WGS) entry which is preliminary data.</text>
</comment>
<sequence length="597" mass="64443">MASSYSPDYIIVGGGTSGLVVASRLSENPDVQVLVLEAGEDLIADPRVIIPALWTALMGSEADWQYKSVPQPGLEGRSIRMPQGKALGGSSAINGQAFIAPAQAEIDAWAELGNPGWDWAGLVPSYKKSYTLLPPPDQATLEHLGIDWIDDEYRGTSGPIKVSFPGIIQNPMCKAWIDAFRGLNKVTNADPFSGNSIGGYSNTATVDPETKTRSYANSAYGTSIRQRPNVRILTEAKVQKILLTKTPAGTVKAVGVQVLVEGKTQTFAPARDVILASGVFNTPKLLELSGIGNKELLERHGIQVYVNLPGVGENLQDHLMTGLSYEVVDSVMTGDPLMRQEPEALAQAQKLYVEHKTGPFTIGGMQSHAFMSTPNITELLDRFPRAQGASDTEYYNTVRAILERPDSSSVAWLMFLAQTNLHEGGKSFVGSQFLAENFASLGVVQSHPFSRGTTHISSADVDAEPSIDPRYFSHPADLEIMARNLQAIDTKLRPSAQLAPFFKPDGKRNHPDAFCVEDLDGAKKYVLDTVTTAYHACGSAAMLPREKGGVVDPRLVVYGTENIRVVDASIFPLIPRGNIMSSVYAVAEKAADIIKGN</sequence>
<dbReference type="EMBL" id="MU393671">
    <property type="protein sequence ID" value="KAI4858947.1"/>
    <property type="molecule type" value="Genomic_DNA"/>
</dbReference>
<organism evidence="1 2">
    <name type="scientific">Hypoxylon rubiginosum</name>
    <dbReference type="NCBI Taxonomy" id="110542"/>
    <lineage>
        <taxon>Eukaryota</taxon>
        <taxon>Fungi</taxon>
        <taxon>Dikarya</taxon>
        <taxon>Ascomycota</taxon>
        <taxon>Pezizomycotina</taxon>
        <taxon>Sordariomycetes</taxon>
        <taxon>Xylariomycetidae</taxon>
        <taxon>Xylariales</taxon>
        <taxon>Hypoxylaceae</taxon>
        <taxon>Hypoxylon</taxon>
    </lineage>
</organism>
<keyword evidence="2" id="KW-1185">Reference proteome</keyword>
<accession>A0ACB9YIG3</accession>
<evidence type="ECO:0000313" key="2">
    <source>
        <dbReference type="Proteomes" id="UP001497700"/>
    </source>
</evidence>
<proteinExistence type="predicted"/>
<dbReference type="Proteomes" id="UP001497700">
    <property type="component" value="Unassembled WGS sequence"/>
</dbReference>